<dbReference type="RefSeq" id="YP_009119421.1">
    <property type="nucleotide sequence ID" value="NC_026440.1"/>
</dbReference>
<organism evidence="1 2">
    <name type="scientific">Pandoravirus inopinatum</name>
    <dbReference type="NCBI Taxonomy" id="1605721"/>
    <lineage>
        <taxon>Viruses</taxon>
        <taxon>Pandoravirus</taxon>
    </lineage>
</organism>
<evidence type="ECO:0000313" key="1">
    <source>
        <dbReference type="EMBL" id="AJF97186.1"/>
    </source>
</evidence>
<protein>
    <submittedName>
        <fullName evidence="1">Uncharacterized protein</fullName>
    </submittedName>
</protein>
<dbReference type="KEGG" id="vg:23462103"/>
<name>A0A0B5J8T7_9VIRU</name>
<dbReference type="GeneID" id="23462103"/>
<evidence type="ECO:0000313" key="2">
    <source>
        <dbReference type="Proteomes" id="UP000202511"/>
    </source>
</evidence>
<accession>A0A0B5J8T7</accession>
<dbReference type="Proteomes" id="UP000202511">
    <property type="component" value="Segment"/>
</dbReference>
<proteinExistence type="predicted"/>
<reference evidence="1 2" key="1">
    <citation type="journal article" date="2015" name="Parasitol. Res.">
        <title>Viruses in close associations with free-living amoebae.</title>
        <authorList>
            <person name="Scheid P."/>
        </authorList>
    </citation>
    <scope>NUCLEOTIDE SEQUENCE [LARGE SCALE GENOMIC DNA]</scope>
    <source>
        <strain evidence="1">KlaHel</strain>
    </source>
</reference>
<sequence length="127" mass="14429">MLLLLLFERGWRRQGANKKGACLVSTLVLPRIERAQQARSLLSSNNDNNNCRGKKTYIRFEKKKREKEDHDDWRITALPNTVDPSGQCGAAAFVPPFFSWGAAPLGDRHRTTDTKTWADTCRSIRAL</sequence>
<dbReference type="EMBL" id="KP136319">
    <property type="protein sequence ID" value="AJF97186.1"/>
    <property type="molecule type" value="Genomic_DNA"/>
</dbReference>